<feature type="domain" description="Polymerase beta nucleotidyltransferase" evidence="1">
    <location>
        <begin position="21"/>
        <end position="105"/>
    </location>
</feature>
<dbReference type="CDD" id="cd05403">
    <property type="entry name" value="NT_KNTase_like"/>
    <property type="match status" value="1"/>
</dbReference>
<dbReference type="Pfam" id="PF18765">
    <property type="entry name" value="Polbeta"/>
    <property type="match status" value="1"/>
</dbReference>
<dbReference type="SUPFAM" id="SSF81301">
    <property type="entry name" value="Nucleotidyltransferase"/>
    <property type="match status" value="1"/>
</dbReference>
<dbReference type="PANTHER" id="PTHR43852:SF2">
    <property type="entry name" value="PROTEIN ADENYLYLTRANSFERASE MNTA"/>
    <property type="match status" value="1"/>
</dbReference>
<dbReference type="InterPro" id="IPR052930">
    <property type="entry name" value="TA_antitoxin_MntA"/>
</dbReference>
<protein>
    <submittedName>
        <fullName evidence="2">Nucleotidyltransferase domain-containing protein</fullName>
    </submittedName>
</protein>
<dbReference type="EMBL" id="JAAAUB010000011">
    <property type="protein sequence ID" value="NMH17091.1"/>
    <property type="molecule type" value="Genomic_DNA"/>
</dbReference>
<dbReference type="Gene3D" id="3.30.460.10">
    <property type="entry name" value="Beta Polymerase, domain 2"/>
    <property type="match status" value="1"/>
</dbReference>
<dbReference type="InterPro" id="IPR043519">
    <property type="entry name" value="NT_sf"/>
</dbReference>
<comment type="caution">
    <text evidence="2">The sequence shown here is derived from an EMBL/GenBank/DDBJ whole genome shotgun (WGS) entry which is preliminary data.</text>
</comment>
<accession>A0ABX1QMB5</accession>
<evidence type="ECO:0000313" key="2">
    <source>
        <dbReference type="EMBL" id="NMH17091.1"/>
    </source>
</evidence>
<evidence type="ECO:0000259" key="1">
    <source>
        <dbReference type="Pfam" id="PF18765"/>
    </source>
</evidence>
<dbReference type="RefSeq" id="WP_142810291.1">
    <property type="nucleotide sequence ID" value="NZ_JAAAUB010000011.1"/>
</dbReference>
<gene>
    <name evidence="2" type="ORF">GV368_08275</name>
</gene>
<keyword evidence="3" id="KW-1185">Reference proteome</keyword>
<name>A0ABX1QMB5_9PROT</name>
<dbReference type="PANTHER" id="PTHR43852">
    <property type="entry name" value="NUCLEOTIDYLTRANSFERASE"/>
    <property type="match status" value="1"/>
</dbReference>
<dbReference type="Proteomes" id="UP000669605">
    <property type="component" value="Unassembled WGS sequence"/>
</dbReference>
<reference evidence="2 3" key="1">
    <citation type="journal article" date="2020" name="Curr. Microbiol.">
        <title>Tepidiphilus baoligensis sp. nov., a Novel Bacterium of the Family Hydrogenophilaceae Isolated from an Oil Reservoir.</title>
        <authorList>
            <person name="Zhang X."/>
            <person name="Wang G."/>
            <person name="Ma X."/>
            <person name="Yu J."/>
            <person name="You J."/>
            <person name="Xue Y."/>
            <person name="Ma Y."/>
        </authorList>
    </citation>
    <scope>NUCLEOTIDE SEQUENCE [LARGE SCALE GENOMIC DNA]</scope>
    <source>
        <strain evidence="2 3">B18-69</strain>
    </source>
</reference>
<evidence type="ECO:0000313" key="3">
    <source>
        <dbReference type="Proteomes" id="UP000669605"/>
    </source>
</evidence>
<proteinExistence type="predicted"/>
<dbReference type="InterPro" id="IPR041633">
    <property type="entry name" value="Polbeta"/>
</dbReference>
<organism evidence="2 3">
    <name type="scientific">Tepidiphilus baoligensis</name>
    <dbReference type="NCBI Taxonomy" id="2698687"/>
    <lineage>
        <taxon>Bacteria</taxon>
        <taxon>Pseudomonadati</taxon>
        <taxon>Pseudomonadota</taxon>
        <taxon>Hydrogenophilia</taxon>
        <taxon>Hydrogenophilales</taxon>
        <taxon>Hydrogenophilaceae</taxon>
        <taxon>Tepidiphilus</taxon>
    </lineage>
</organism>
<sequence length="109" mass="12310">MVAQVTDPSGLSDEILADLCRVFARHPGIEEVRLFGSRAKGTHRPGSDIDLAVFAPSMSEAEFAALWQEIDDLPILFKIDLLHWDRLANTVLRDKIRREGRRIYPQGNP</sequence>